<reference evidence="2" key="1">
    <citation type="journal article" date="2020" name="Nature">
        <title>Giant virus diversity and host interactions through global metagenomics.</title>
        <authorList>
            <person name="Schulz F."/>
            <person name="Roux S."/>
            <person name="Paez-Espino D."/>
            <person name="Jungbluth S."/>
            <person name="Walsh D.A."/>
            <person name="Denef V.J."/>
            <person name="McMahon K.D."/>
            <person name="Konstantinidis K.T."/>
            <person name="Eloe-Fadrosh E.A."/>
            <person name="Kyrpides N.C."/>
            <person name="Woyke T."/>
        </authorList>
    </citation>
    <scope>NUCLEOTIDE SEQUENCE</scope>
    <source>
        <strain evidence="2">GVMAG-M-3300023184-177</strain>
    </source>
</reference>
<dbReference type="GO" id="GO:0003743">
    <property type="term" value="F:translation initiation factor activity"/>
    <property type="evidence" value="ECO:0007669"/>
    <property type="project" value="InterPro"/>
</dbReference>
<sequence>MPKHKKGNNNTRRGAPKRYPIEYANKDLGQEYGCIAEALGNCHFKINTNNNETKIASLCGSIKRGGKIRIGDLVLIEPLSENSNGKYQIIFRYTPDQKKVLENEGHLVKIKIPDISEFNSNDDDEEDDTFGFEGDEKDNQLEKTVEIINDNFIDDI</sequence>
<dbReference type="Pfam" id="PF01176">
    <property type="entry name" value="eIF-1a"/>
    <property type="match status" value="1"/>
</dbReference>
<dbReference type="SUPFAM" id="SSF50249">
    <property type="entry name" value="Nucleic acid-binding proteins"/>
    <property type="match status" value="1"/>
</dbReference>
<name>A0A6C0HVL9_9ZZZZ</name>
<dbReference type="PANTHER" id="PTHR21668">
    <property type="entry name" value="EIF-1A"/>
    <property type="match status" value="1"/>
</dbReference>
<dbReference type="AlphaFoldDB" id="A0A6C0HVL9"/>
<accession>A0A6C0HVL9</accession>
<dbReference type="InterPro" id="IPR001253">
    <property type="entry name" value="TIF_eIF-1A"/>
</dbReference>
<dbReference type="InterPro" id="IPR012340">
    <property type="entry name" value="NA-bd_OB-fold"/>
</dbReference>
<evidence type="ECO:0000313" key="2">
    <source>
        <dbReference type="EMBL" id="QHT84562.1"/>
    </source>
</evidence>
<feature type="domain" description="S1-like" evidence="1">
    <location>
        <begin position="19"/>
        <end position="94"/>
    </location>
</feature>
<dbReference type="SMART" id="SM00652">
    <property type="entry name" value="eIF1a"/>
    <property type="match status" value="1"/>
</dbReference>
<proteinExistence type="predicted"/>
<protein>
    <recommendedName>
        <fullName evidence="1">S1-like domain-containing protein</fullName>
    </recommendedName>
</protein>
<dbReference type="GO" id="GO:0003723">
    <property type="term" value="F:RNA binding"/>
    <property type="evidence" value="ECO:0007669"/>
    <property type="project" value="InterPro"/>
</dbReference>
<dbReference type="Gene3D" id="2.40.50.140">
    <property type="entry name" value="Nucleic acid-binding proteins"/>
    <property type="match status" value="1"/>
</dbReference>
<evidence type="ECO:0000259" key="1">
    <source>
        <dbReference type="PROSITE" id="PS50832"/>
    </source>
</evidence>
<dbReference type="EMBL" id="MN740019">
    <property type="protein sequence ID" value="QHT84562.1"/>
    <property type="molecule type" value="Genomic_DNA"/>
</dbReference>
<dbReference type="PROSITE" id="PS50832">
    <property type="entry name" value="S1_IF1_TYPE"/>
    <property type="match status" value="1"/>
</dbReference>
<dbReference type="InterPro" id="IPR006196">
    <property type="entry name" value="RNA-binding_domain_S1_IF1"/>
</dbReference>
<organism evidence="2">
    <name type="scientific">viral metagenome</name>
    <dbReference type="NCBI Taxonomy" id="1070528"/>
    <lineage>
        <taxon>unclassified sequences</taxon>
        <taxon>metagenomes</taxon>
        <taxon>organismal metagenomes</taxon>
    </lineage>
</organism>